<keyword evidence="2" id="KW-1185">Reference proteome</keyword>
<dbReference type="AlphaFoldDB" id="A0A7W8EYK3"/>
<dbReference type="Proteomes" id="UP000549009">
    <property type="component" value="Unassembled WGS sequence"/>
</dbReference>
<dbReference type="RefSeq" id="WP_184925963.1">
    <property type="nucleotide sequence ID" value="NZ_BMSQ01000025.1"/>
</dbReference>
<evidence type="ECO:0000313" key="2">
    <source>
        <dbReference type="Proteomes" id="UP000549009"/>
    </source>
</evidence>
<name>A0A7W8EYK3_STRST</name>
<accession>A0A7W8EYK3</accession>
<proteinExistence type="predicted"/>
<protein>
    <recommendedName>
        <fullName evidence="3">CdiI immunity protein domain-containing protein</fullName>
    </recommendedName>
</protein>
<gene>
    <name evidence="1" type="ORF">FHS40_008112</name>
</gene>
<reference evidence="1 2" key="1">
    <citation type="submission" date="2020-08" db="EMBL/GenBank/DDBJ databases">
        <title>Genomic Encyclopedia of Type Strains, Phase III (KMG-III): the genomes of soil and plant-associated and newly described type strains.</title>
        <authorList>
            <person name="Whitman W."/>
        </authorList>
    </citation>
    <scope>NUCLEOTIDE SEQUENCE [LARGE SCALE GENOMIC DNA]</scope>
    <source>
        <strain evidence="1 2">CECT 3146</strain>
    </source>
</reference>
<evidence type="ECO:0008006" key="3">
    <source>
        <dbReference type="Google" id="ProtNLM"/>
    </source>
</evidence>
<dbReference type="EMBL" id="JACHJD010000022">
    <property type="protein sequence ID" value="MBB5108986.1"/>
    <property type="molecule type" value="Genomic_DNA"/>
</dbReference>
<comment type="caution">
    <text evidence="1">The sequence shown here is derived from an EMBL/GenBank/DDBJ whole genome shotgun (WGS) entry which is preliminary data.</text>
</comment>
<sequence>MQPSEIGPADPHLFHALRAAQLTRAFEVFLRTYLGEEEAYDTRGQLRPTLQAFRRDYVADVREGFERVLCSRELSVVDYERLTNVAFADEDCLYVYLQQMHQYLFADGDEQPVPSG</sequence>
<organism evidence="1 2">
    <name type="scientific">Streptomyces spectabilis</name>
    <dbReference type="NCBI Taxonomy" id="68270"/>
    <lineage>
        <taxon>Bacteria</taxon>
        <taxon>Bacillati</taxon>
        <taxon>Actinomycetota</taxon>
        <taxon>Actinomycetes</taxon>
        <taxon>Kitasatosporales</taxon>
        <taxon>Streptomycetaceae</taxon>
        <taxon>Streptomyces</taxon>
    </lineage>
</organism>
<evidence type="ECO:0000313" key="1">
    <source>
        <dbReference type="EMBL" id="MBB5108986.1"/>
    </source>
</evidence>